<protein>
    <submittedName>
        <fullName evidence="1">Uncharacterized protein</fullName>
    </submittedName>
</protein>
<gene>
    <name evidence="1" type="ORF">K5I29_04050</name>
</gene>
<proteinExistence type="predicted"/>
<sequence>MSKFSKTKVLNYSSKNLLVNIIIKEIDKRIEKGGSVIEQILIAKQLDLPACHLIAQRVLENQKN</sequence>
<dbReference type="Proteomes" id="UP001163328">
    <property type="component" value="Chromosome"/>
</dbReference>
<keyword evidence="2" id="KW-1185">Reference proteome</keyword>
<evidence type="ECO:0000313" key="1">
    <source>
        <dbReference type="EMBL" id="UYW02081.1"/>
    </source>
</evidence>
<reference evidence="1" key="1">
    <citation type="submission" date="2021-08" db="EMBL/GenBank/DDBJ databases">
        <title>Flavobacterium sp. strain CC-SYL302.</title>
        <authorList>
            <person name="Lin S.-Y."/>
            <person name="Lee T.-H."/>
            <person name="Young C.-C."/>
        </authorList>
    </citation>
    <scope>NUCLEOTIDE SEQUENCE</scope>
    <source>
        <strain evidence="1">CC-SYL302</strain>
    </source>
</reference>
<name>A0ABY6M0N1_9FLAO</name>
<organism evidence="1 2">
    <name type="scientific">Flavobacterium agricola</name>
    <dbReference type="NCBI Taxonomy" id="2870839"/>
    <lineage>
        <taxon>Bacteria</taxon>
        <taxon>Pseudomonadati</taxon>
        <taxon>Bacteroidota</taxon>
        <taxon>Flavobacteriia</taxon>
        <taxon>Flavobacteriales</taxon>
        <taxon>Flavobacteriaceae</taxon>
        <taxon>Flavobacterium</taxon>
    </lineage>
</organism>
<dbReference type="EMBL" id="CP081495">
    <property type="protein sequence ID" value="UYW02081.1"/>
    <property type="molecule type" value="Genomic_DNA"/>
</dbReference>
<evidence type="ECO:0000313" key="2">
    <source>
        <dbReference type="Proteomes" id="UP001163328"/>
    </source>
</evidence>
<accession>A0ABY6M0N1</accession>
<dbReference type="RefSeq" id="WP_264434566.1">
    <property type="nucleotide sequence ID" value="NZ_CP081495.1"/>
</dbReference>